<evidence type="ECO:0000256" key="1">
    <source>
        <dbReference type="SAM" id="MobiDB-lite"/>
    </source>
</evidence>
<reference evidence="2 3" key="1">
    <citation type="journal article" date="2022" name="Nat. Plants">
        <title>Genomes of leafy and leafless Platanthera orchids illuminate the evolution of mycoheterotrophy.</title>
        <authorList>
            <person name="Li M.H."/>
            <person name="Liu K.W."/>
            <person name="Li Z."/>
            <person name="Lu H.C."/>
            <person name="Ye Q.L."/>
            <person name="Zhang D."/>
            <person name="Wang J.Y."/>
            <person name="Li Y.F."/>
            <person name="Zhong Z.M."/>
            <person name="Liu X."/>
            <person name="Yu X."/>
            <person name="Liu D.K."/>
            <person name="Tu X.D."/>
            <person name="Liu B."/>
            <person name="Hao Y."/>
            <person name="Liao X.Y."/>
            <person name="Jiang Y.T."/>
            <person name="Sun W.H."/>
            <person name="Chen J."/>
            <person name="Chen Y.Q."/>
            <person name="Ai Y."/>
            <person name="Zhai J.W."/>
            <person name="Wu S.S."/>
            <person name="Zhou Z."/>
            <person name="Hsiao Y.Y."/>
            <person name="Wu W.L."/>
            <person name="Chen Y.Y."/>
            <person name="Lin Y.F."/>
            <person name="Hsu J.L."/>
            <person name="Li C.Y."/>
            <person name="Wang Z.W."/>
            <person name="Zhao X."/>
            <person name="Zhong W.Y."/>
            <person name="Ma X.K."/>
            <person name="Ma L."/>
            <person name="Huang J."/>
            <person name="Chen G.Z."/>
            <person name="Huang M.Z."/>
            <person name="Huang L."/>
            <person name="Peng D.H."/>
            <person name="Luo Y.B."/>
            <person name="Zou S.Q."/>
            <person name="Chen S.P."/>
            <person name="Lan S."/>
            <person name="Tsai W.C."/>
            <person name="Van de Peer Y."/>
            <person name="Liu Z.J."/>
        </authorList>
    </citation>
    <scope>NUCLEOTIDE SEQUENCE [LARGE SCALE GENOMIC DNA]</scope>
    <source>
        <strain evidence="2">Lor288</strain>
    </source>
</reference>
<gene>
    <name evidence="2" type="ORF">KSP40_PGU021539</name>
</gene>
<comment type="caution">
    <text evidence="2">The sequence shown here is derived from an EMBL/GenBank/DDBJ whole genome shotgun (WGS) entry which is preliminary data.</text>
</comment>
<name>A0ABR2M4W2_9ASPA</name>
<feature type="compositionally biased region" description="Polar residues" evidence="1">
    <location>
        <begin position="28"/>
        <end position="37"/>
    </location>
</feature>
<feature type="region of interest" description="Disordered" evidence="1">
    <location>
        <begin position="1"/>
        <end position="37"/>
    </location>
</feature>
<keyword evidence="3" id="KW-1185">Reference proteome</keyword>
<evidence type="ECO:0008006" key="4">
    <source>
        <dbReference type="Google" id="ProtNLM"/>
    </source>
</evidence>
<accession>A0ABR2M4W2</accession>
<dbReference type="Proteomes" id="UP001412067">
    <property type="component" value="Unassembled WGS sequence"/>
</dbReference>
<dbReference type="EMBL" id="JBBWWR010000012">
    <property type="protein sequence ID" value="KAK8958976.1"/>
    <property type="molecule type" value="Genomic_DNA"/>
</dbReference>
<proteinExistence type="predicted"/>
<evidence type="ECO:0000313" key="3">
    <source>
        <dbReference type="Proteomes" id="UP001412067"/>
    </source>
</evidence>
<protein>
    <recommendedName>
        <fullName evidence="4">Seed maturation protein</fullName>
    </recommendedName>
</protein>
<sequence length="143" mass="15914">MASRQEKYEQEDEQQQGRHGRAAAMSPQEAQQYRATAQQNSIDAIRAAEERYAKAKQSGSAALYDTKDAVLQGLGGRLFTRRPAAVCLHAVRRPFVYPPSGGRLFTRRPAAFAPNGCGETPNQFRLFSPEYSPHSEQNPIPSY</sequence>
<evidence type="ECO:0000313" key="2">
    <source>
        <dbReference type="EMBL" id="KAK8958976.1"/>
    </source>
</evidence>
<organism evidence="2 3">
    <name type="scientific">Platanthera guangdongensis</name>
    <dbReference type="NCBI Taxonomy" id="2320717"/>
    <lineage>
        <taxon>Eukaryota</taxon>
        <taxon>Viridiplantae</taxon>
        <taxon>Streptophyta</taxon>
        <taxon>Embryophyta</taxon>
        <taxon>Tracheophyta</taxon>
        <taxon>Spermatophyta</taxon>
        <taxon>Magnoliopsida</taxon>
        <taxon>Liliopsida</taxon>
        <taxon>Asparagales</taxon>
        <taxon>Orchidaceae</taxon>
        <taxon>Orchidoideae</taxon>
        <taxon>Orchideae</taxon>
        <taxon>Orchidinae</taxon>
        <taxon>Platanthera</taxon>
    </lineage>
</organism>